<evidence type="ECO:0000313" key="3">
    <source>
        <dbReference type="Proteomes" id="UP000654075"/>
    </source>
</evidence>
<sequence length="118" mass="12476">RNDNENLGQDNFPGGVDPRTGIDFGNAGDRFAGEIKSYSPGGERGGGGYGFISCPAVTGGDSWFSTVDLPMDIQMLHAQQVRGVPVIFSLRPSREGKRQAKAILWGDLGGPPVIRADG</sequence>
<dbReference type="AlphaFoldDB" id="A0A813F0G6"/>
<dbReference type="Proteomes" id="UP000654075">
    <property type="component" value="Unassembled WGS sequence"/>
</dbReference>
<gene>
    <name evidence="2" type="ORF">PGLA1383_LOCUS22945</name>
</gene>
<feature type="region of interest" description="Disordered" evidence="1">
    <location>
        <begin position="1"/>
        <end position="24"/>
    </location>
</feature>
<keyword evidence="3" id="KW-1185">Reference proteome</keyword>
<accession>A0A813F0G6</accession>
<name>A0A813F0G6_POLGL</name>
<feature type="non-terminal residue" evidence="2">
    <location>
        <position position="118"/>
    </location>
</feature>
<comment type="caution">
    <text evidence="2">The sequence shown here is derived from an EMBL/GenBank/DDBJ whole genome shotgun (WGS) entry which is preliminary data.</text>
</comment>
<feature type="non-terminal residue" evidence="2">
    <location>
        <position position="1"/>
    </location>
</feature>
<evidence type="ECO:0000256" key="1">
    <source>
        <dbReference type="SAM" id="MobiDB-lite"/>
    </source>
</evidence>
<dbReference type="EMBL" id="CAJNNV010016974">
    <property type="protein sequence ID" value="CAE8604799.1"/>
    <property type="molecule type" value="Genomic_DNA"/>
</dbReference>
<proteinExistence type="predicted"/>
<evidence type="ECO:0000313" key="2">
    <source>
        <dbReference type="EMBL" id="CAE8604799.1"/>
    </source>
</evidence>
<organism evidence="2 3">
    <name type="scientific">Polarella glacialis</name>
    <name type="common">Dinoflagellate</name>
    <dbReference type="NCBI Taxonomy" id="89957"/>
    <lineage>
        <taxon>Eukaryota</taxon>
        <taxon>Sar</taxon>
        <taxon>Alveolata</taxon>
        <taxon>Dinophyceae</taxon>
        <taxon>Suessiales</taxon>
        <taxon>Suessiaceae</taxon>
        <taxon>Polarella</taxon>
    </lineage>
</organism>
<protein>
    <submittedName>
        <fullName evidence="2">Uncharacterized protein</fullName>
    </submittedName>
</protein>
<reference evidence="2" key="1">
    <citation type="submission" date="2021-02" db="EMBL/GenBank/DDBJ databases">
        <authorList>
            <person name="Dougan E. K."/>
            <person name="Rhodes N."/>
            <person name="Thang M."/>
            <person name="Chan C."/>
        </authorList>
    </citation>
    <scope>NUCLEOTIDE SEQUENCE</scope>
</reference>